<evidence type="ECO:0000313" key="3">
    <source>
        <dbReference type="Proteomes" id="UP000256345"/>
    </source>
</evidence>
<sequence>MIVILDTNVLHNDYLFKQASLQAIIRERILGYRVAISTVTLFEHASHYRKDRKEAASMLRRLGVDERAVLPVDDNDARAIIRKNLEAEGIEILPLPAVAHEIRIDRAIRGQRPFTQDGKQGYRDALIWETVKANATSEDVTLIAQDNDFGKKDLSPELREETNALTHSVTRYKGYDQFLKEFVAPKLKASKLENELKNGKRQLSTTAEFLRLLNSELELYSSGASPKDLGLPNNAYFRIEPLNRPPELVDVSARLLGDGDVLLRLTLSTRVDVLAEYRVYMGEDYFEPDYEGYDIPVTLDVTAITASDLTSINSLSIERVEQNEDADEPPHEHGRL</sequence>
<keyword evidence="3" id="KW-1185">Reference proteome</keyword>
<name>A0ABX9K8V2_9BACT</name>
<dbReference type="Pfam" id="PF16289">
    <property type="entry name" value="PIN_12"/>
    <property type="match status" value="1"/>
</dbReference>
<gene>
    <name evidence="2" type="ORF">ATI61_102308</name>
</gene>
<dbReference type="RefSeq" id="WP_116119834.1">
    <property type="nucleotide sequence ID" value="NZ_QUMU01000002.1"/>
</dbReference>
<dbReference type="Proteomes" id="UP000256345">
    <property type="component" value="Unassembled WGS sequence"/>
</dbReference>
<organism evidence="2 3">
    <name type="scientific">Archangium gephyra</name>
    <dbReference type="NCBI Taxonomy" id="48"/>
    <lineage>
        <taxon>Bacteria</taxon>
        <taxon>Pseudomonadati</taxon>
        <taxon>Myxococcota</taxon>
        <taxon>Myxococcia</taxon>
        <taxon>Myxococcales</taxon>
        <taxon>Cystobacterineae</taxon>
        <taxon>Archangiaceae</taxon>
        <taxon>Archangium</taxon>
    </lineage>
</organism>
<feature type="domain" description="DUF4935" evidence="1">
    <location>
        <begin position="3"/>
        <end position="149"/>
    </location>
</feature>
<dbReference type="SUPFAM" id="SSF88723">
    <property type="entry name" value="PIN domain-like"/>
    <property type="match status" value="1"/>
</dbReference>
<comment type="caution">
    <text evidence="2">The sequence shown here is derived from an EMBL/GenBank/DDBJ whole genome shotgun (WGS) entry which is preliminary data.</text>
</comment>
<dbReference type="InterPro" id="IPR029060">
    <property type="entry name" value="PIN-like_dom_sf"/>
</dbReference>
<dbReference type="InterPro" id="IPR032557">
    <property type="entry name" value="DUF4935"/>
</dbReference>
<reference evidence="2 3" key="1">
    <citation type="submission" date="2018-08" db="EMBL/GenBank/DDBJ databases">
        <title>Genomic Encyclopedia of Archaeal and Bacterial Type Strains, Phase II (KMG-II): from individual species to whole genera.</title>
        <authorList>
            <person name="Goeker M."/>
        </authorList>
    </citation>
    <scope>NUCLEOTIDE SEQUENCE [LARGE SCALE GENOMIC DNA]</scope>
    <source>
        <strain evidence="2 3">DSM 2261</strain>
    </source>
</reference>
<evidence type="ECO:0000313" key="2">
    <source>
        <dbReference type="EMBL" id="REG35934.1"/>
    </source>
</evidence>
<dbReference type="EMBL" id="QUMU01000002">
    <property type="protein sequence ID" value="REG35934.1"/>
    <property type="molecule type" value="Genomic_DNA"/>
</dbReference>
<protein>
    <submittedName>
        <fullName evidence="2">Uncharacterized protein DUF4935</fullName>
    </submittedName>
</protein>
<accession>A0ABX9K8V2</accession>
<dbReference type="Gene3D" id="3.40.50.1010">
    <property type="entry name" value="5'-nuclease"/>
    <property type="match status" value="1"/>
</dbReference>
<proteinExistence type="predicted"/>
<evidence type="ECO:0000259" key="1">
    <source>
        <dbReference type="Pfam" id="PF16289"/>
    </source>
</evidence>